<evidence type="ECO:0008006" key="4">
    <source>
        <dbReference type="Google" id="ProtNLM"/>
    </source>
</evidence>
<name>A0AAD6WLV3_9AGAR</name>
<proteinExistence type="predicted"/>
<keyword evidence="3" id="KW-1185">Reference proteome</keyword>
<gene>
    <name evidence="2" type="ORF">C8F04DRAFT_979678</name>
</gene>
<feature type="region of interest" description="Disordered" evidence="1">
    <location>
        <begin position="34"/>
        <end position="88"/>
    </location>
</feature>
<feature type="non-terminal residue" evidence="2">
    <location>
        <position position="1"/>
    </location>
</feature>
<dbReference type="EMBL" id="JARJCM010000420">
    <property type="protein sequence ID" value="KAJ7017270.1"/>
    <property type="molecule type" value="Genomic_DNA"/>
</dbReference>
<protein>
    <recommendedName>
        <fullName evidence="4">C2H2-type domain-containing protein</fullName>
    </recommendedName>
</protein>
<accession>A0AAD6WLV3</accession>
<dbReference type="Proteomes" id="UP001218188">
    <property type="component" value="Unassembled WGS sequence"/>
</dbReference>
<comment type="caution">
    <text evidence="2">The sequence shown here is derived from an EMBL/GenBank/DDBJ whole genome shotgun (WGS) entry which is preliminary data.</text>
</comment>
<evidence type="ECO:0000313" key="3">
    <source>
        <dbReference type="Proteomes" id="UP001218188"/>
    </source>
</evidence>
<evidence type="ECO:0000256" key="1">
    <source>
        <dbReference type="SAM" id="MobiDB-lite"/>
    </source>
</evidence>
<organism evidence="2 3">
    <name type="scientific">Mycena alexandri</name>
    <dbReference type="NCBI Taxonomy" id="1745969"/>
    <lineage>
        <taxon>Eukaryota</taxon>
        <taxon>Fungi</taxon>
        <taxon>Dikarya</taxon>
        <taxon>Basidiomycota</taxon>
        <taxon>Agaricomycotina</taxon>
        <taxon>Agaricomycetes</taxon>
        <taxon>Agaricomycetidae</taxon>
        <taxon>Agaricales</taxon>
        <taxon>Marasmiineae</taxon>
        <taxon>Mycenaceae</taxon>
        <taxon>Mycena</taxon>
    </lineage>
</organism>
<dbReference type="AlphaFoldDB" id="A0AAD6WLV3"/>
<reference evidence="2" key="1">
    <citation type="submission" date="2023-03" db="EMBL/GenBank/DDBJ databases">
        <title>Massive genome expansion in bonnet fungi (Mycena s.s.) driven by repeated elements and novel gene families across ecological guilds.</title>
        <authorList>
            <consortium name="Lawrence Berkeley National Laboratory"/>
            <person name="Harder C.B."/>
            <person name="Miyauchi S."/>
            <person name="Viragh M."/>
            <person name="Kuo A."/>
            <person name="Thoen E."/>
            <person name="Andreopoulos B."/>
            <person name="Lu D."/>
            <person name="Skrede I."/>
            <person name="Drula E."/>
            <person name="Henrissat B."/>
            <person name="Morin E."/>
            <person name="Kohler A."/>
            <person name="Barry K."/>
            <person name="LaButti K."/>
            <person name="Morin E."/>
            <person name="Salamov A."/>
            <person name="Lipzen A."/>
            <person name="Mereny Z."/>
            <person name="Hegedus B."/>
            <person name="Baldrian P."/>
            <person name="Stursova M."/>
            <person name="Weitz H."/>
            <person name="Taylor A."/>
            <person name="Grigoriev I.V."/>
            <person name="Nagy L.G."/>
            <person name="Martin F."/>
            <person name="Kauserud H."/>
        </authorList>
    </citation>
    <scope>NUCLEOTIDE SEQUENCE</scope>
    <source>
        <strain evidence="2">CBHHK200</strain>
    </source>
</reference>
<evidence type="ECO:0000313" key="2">
    <source>
        <dbReference type="EMBL" id="KAJ7017270.1"/>
    </source>
</evidence>
<sequence length="697" mass="78476">MVARLAFSGIHITMDQFGCLHCPYAASEKVVQKHMREKHEDRKGKPSSRLCTQVLNSGAPGANTRIRGGASTPNPSPPPSTQRPTPAKSLRDLVLNFDPKDYRAEELPNARMISPWLMRNGWHKHLEPYREHDDELIRLASVPSDDEIPGLRKAVASYFTEATNLIEHTNEVVLQRLNSADPNKDGINNTPLHNHHQGDKTFGQYINVIVRLLASLLREPEHYRMPVTEQLKSAVQSALTSFTDSVDITEHCSELHRILLALWKTKWEATENHTIHDPTMCFLALFSLELSGEFAGPKKTTGPIAKLCWGIKLCMLTQIHRLVSSGECNDQMEAFERIAPFVPSIIWTDRENWTELLYEGERFSLPRLQEVLTNVEEQIVDLWQERILFNLNLHVAYDDLSDNLTNTKPGYSFITNPLNPFAAHRHSFIEAVLKDPQLEAFFVYRASNVGDVQLDMDASRSFLSNLAEFEGLLLLHAEVTPGATIRGTELVSMLMQNTLYRLRNVMGVAKFVALIRQYDKTTNTAQKDRLIPHAASGLVADLLIQLHTFVRPFAQFLASRVFPDDPAVVGLYADMAFMDFGKVFTSAKLSAIMAKWMAPVIGWNMTIGPYRQINIAFRRKHCRGVDEEDDESVASMVQVLQAAHSKSVDRQHYGLSHNALLGITDEVLFAFLDASVAWQNVLEVVPGGLALPYHQAT</sequence>